<evidence type="ECO:0000313" key="3">
    <source>
        <dbReference type="Proteomes" id="UP000799539"/>
    </source>
</evidence>
<feature type="compositionally biased region" description="Basic and acidic residues" evidence="1">
    <location>
        <begin position="198"/>
        <end position="208"/>
    </location>
</feature>
<dbReference type="AlphaFoldDB" id="A0A6A6F863"/>
<feature type="region of interest" description="Disordered" evidence="1">
    <location>
        <begin position="173"/>
        <end position="208"/>
    </location>
</feature>
<evidence type="ECO:0000256" key="1">
    <source>
        <dbReference type="SAM" id="MobiDB-lite"/>
    </source>
</evidence>
<dbReference type="EMBL" id="ML992685">
    <property type="protein sequence ID" value="KAF2209710.1"/>
    <property type="molecule type" value="Genomic_DNA"/>
</dbReference>
<gene>
    <name evidence="2" type="ORF">CERZMDRAFT_86683</name>
</gene>
<proteinExistence type="predicted"/>
<sequence length="208" mass="23770">MAPTSSAPSTTPTPADIHQDRCLNTIARFIRIYFVPEMRDNPNFTLPHNILVLLGHPEPRPIVAFCNKAQFEKYGIAKPKSAADEDKKKQKQKQKKKQQLSGARNNDEASGGEEGPEVQTAVCLNGVDYDVLWKETDLPSERFEYSEEFWTELFDGKGELKIPYVIFADLGGNEEEERVEEEKAKARKEKKMAKKERRAAEKKVREEE</sequence>
<evidence type="ECO:0000313" key="2">
    <source>
        <dbReference type="EMBL" id="KAF2209710.1"/>
    </source>
</evidence>
<organism evidence="2 3">
    <name type="scientific">Cercospora zeae-maydis SCOH1-5</name>
    <dbReference type="NCBI Taxonomy" id="717836"/>
    <lineage>
        <taxon>Eukaryota</taxon>
        <taxon>Fungi</taxon>
        <taxon>Dikarya</taxon>
        <taxon>Ascomycota</taxon>
        <taxon>Pezizomycotina</taxon>
        <taxon>Dothideomycetes</taxon>
        <taxon>Dothideomycetidae</taxon>
        <taxon>Mycosphaerellales</taxon>
        <taxon>Mycosphaerellaceae</taxon>
        <taxon>Cercospora</taxon>
    </lineage>
</organism>
<name>A0A6A6F863_9PEZI</name>
<accession>A0A6A6F863</accession>
<keyword evidence="3" id="KW-1185">Reference proteome</keyword>
<dbReference type="OrthoDB" id="3643205at2759"/>
<reference evidence="2" key="1">
    <citation type="journal article" date="2020" name="Stud. Mycol.">
        <title>101 Dothideomycetes genomes: a test case for predicting lifestyles and emergence of pathogens.</title>
        <authorList>
            <person name="Haridas S."/>
            <person name="Albert R."/>
            <person name="Binder M."/>
            <person name="Bloem J."/>
            <person name="Labutti K."/>
            <person name="Salamov A."/>
            <person name="Andreopoulos B."/>
            <person name="Baker S."/>
            <person name="Barry K."/>
            <person name="Bills G."/>
            <person name="Bluhm B."/>
            <person name="Cannon C."/>
            <person name="Castanera R."/>
            <person name="Culley D."/>
            <person name="Daum C."/>
            <person name="Ezra D."/>
            <person name="Gonzalez J."/>
            <person name="Henrissat B."/>
            <person name="Kuo A."/>
            <person name="Liang C."/>
            <person name="Lipzen A."/>
            <person name="Lutzoni F."/>
            <person name="Magnuson J."/>
            <person name="Mondo S."/>
            <person name="Nolan M."/>
            <person name="Ohm R."/>
            <person name="Pangilinan J."/>
            <person name="Park H.-J."/>
            <person name="Ramirez L."/>
            <person name="Alfaro M."/>
            <person name="Sun H."/>
            <person name="Tritt A."/>
            <person name="Yoshinaga Y."/>
            <person name="Zwiers L.-H."/>
            <person name="Turgeon B."/>
            <person name="Goodwin S."/>
            <person name="Spatafora J."/>
            <person name="Crous P."/>
            <person name="Grigoriev I."/>
        </authorList>
    </citation>
    <scope>NUCLEOTIDE SEQUENCE</scope>
    <source>
        <strain evidence="2">SCOH1-5</strain>
    </source>
</reference>
<feature type="compositionally biased region" description="Basic residues" evidence="1">
    <location>
        <begin position="89"/>
        <end position="98"/>
    </location>
</feature>
<feature type="region of interest" description="Disordered" evidence="1">
    <location>
        <begin position="79"/>
        <end position="117"/>
    </location>
</feature>
<feature type="compositionally biased region" description="Basic residues" evidence="1">
    <location>
        <begin position="185"/>
        <end position="197"/>
    </location>
</feature>
<protein>
    <submittedName>
        <fullName evidence="2">Uncharacterized protein</fullName>
    </submittedName>
</protein>
<dbReference type="Proteomes" id="UP000799539">
    <property type="component" value="Unassembled WGS sequence"/>
</dbReference>